<organism evidence="1">
    <name type="scientific">marine sediment metagenome</name>
    <dbReference type="NCBI Taxonomy" id="412755"/>
    <lineage>
        <taxon>unclassified sequences</taxon>
        <taxon>metagenomes</taxon>
        <taxon>ecological metagenomes</taxon>
    </lineage>
</organism>
<sequence length="174" mass="19736">MDILEEYRESLAEIIALDLDKKIMMTVDPNSKLLDTLTHQTVNLRSNIMDDYEFVGDVGHEGEELEDPRTLRNFISNLEAFLDGELDEDSRGNVFMTESGDGVSLNILVGAPFEDCDEEIKQINIIISPTDRSLLGSTGVSMDDREYFGYDEDEDDEEDTRHEAFDEALSIIEE</sequence>
<name>A0A0F9J959_9ZZZZ</name>
<evidence type="ECO:0000313" key="1">
    <source>
        <dbReference type="EMBL" id="KKM66294.1"/>
    </source>
</evidence>
<dbReference type="AlphaFoldDB" id="A0A0F9J959"/>
<proteinExistence type="predicted"/>
<protein>
    <submittedName>
        <fullName evidence="1">Uncharacterized protein</fullName>
    </submittedName>
</protein>
<accession>A0A0F9J959</accession>
<comment type="caution">
    <text evidence="1">The sequence shown here is derived from an EMBL/GenBank/DDBJ whole genome shotgun (WGS) entry which is preliminary data.</text>
</comment>
<dbReference type="EMBL" id="LAZR01010561">
    <property type="protein sequence ID" value="KKM66294.1"/>
    <property type="molecule type" value="Genomic_DNA"/>
</dbReference>
<gene>
    <name evidence="1" type="ORF">LCGC14_1482580</name>
</gene>
<reference evidence="1" key="1">
    <citation type="journal article" date="2015" name="Nature">
        <title>Complex archaea that bridge the gap between prokaryotes and eukaryotes.</title>
        <authorList>
            <person name="Spang A."/>
            <person name="Saw J.H."/>
            <person name="Jorgensen S.L."/>
            <person name="Zaremba-Niedzwiedzka K."/>
            <person name="Martijn J."/>
            <person name="Lind A.E."/>
            <person name="van Eijk R."/>
            <person name="Schleper C."/>
            <person name="Guy L."/>
            <person name="Ettema T.J."/>
        </authorList>
    </citation>
    <scope>NUCLEOTIDE SEQUENCE</scope>
</reference>